<accession>A0A9P9YMF1</accession>
<dbReference type="AlphaFoldDB" id="A0A9P9YMF1"/>
<evidence type="ECO:0000313" key="2">
    <source>
        <dbReference type="Proteomes" id="UP001059596"/>
    </source>
</evidence>
<evidence type="ECO:0000313" key="1">
    <source>
        <dbReference type="EMBL" id="KAI8039582.1"/>
    </source>
</evidence>
<comment type="caution">
    <text evidence="1">The sequence shown here is derived from an EMBL/GenBank/DDBJ whole genome shotgun (WGS) entry which is preliminary data.</text>
</comment>
<reference evidence="1" key="1">
    <citation type="journal article" date="2023" name="Genome Biol. Evol.">
        <title>Long-read-based Genome Assembly of Drosophila gunungcola Reveals Fewer Chemosensory Genes in Flower-breeding Species.</title>
        <authorList>
            <person name="Negi A."/>
            <person name="Liao B.Y."/>
            <person name="Yeh S.D."/>
        </authorList>
    </citation>
    <scope>NUCLEOTIDE SEQUENCE</scope>
    <source>
        <strain evidence="1">Sukarami</strain>
    </source>
</reference>
<proteinExistence type="predicted"/>
<name>A0A9P9YMF1_9MUSC</name>
<gene>
    <name evidence="1" type="ORF">M5D96_007002</name>
</gene>
<organism evidence="1 2">
    <name type="scientific">Drosophila gunungcola</name>
    <name type="common">fruit fly</name>
    <dbReference type="NCBI Taxonomy" id="103775"/>
    <lineage>
        <taxon>Eukaryota</taxon>
        <taxon>Metazoa</taxon>
        <taxon>Ecdysozoa</taxon>
        <taxon>Arthropoda</taxon>
        <taxon>Hexapoda</taxon>
        <taxon>Insecta</taxon>
        <taxon>Pterygota</taxon>
        <taxon>Neoptera</taxon>
        <taxon>Endopterygota</taxon>
        <taxon>Diptera</taxon>
        <taxon>Brachycera</taxon>
        <taxon>Muscomorpha</taxon>
        <taxon>Ephydroidea</taxon>
        <taxon>Drosophilidae</taxon>
        <taxon>Drosophila</taxon>
        <taxon>Sophophora</taxon>
    </lineage>
</organism>
<protein>
    <submittedName>
        <fullName evidence="1">Uncharacterized protein</fullName>
    </submittedName>
</protein>
<dbReference type="Proteomes" id="UP001059596">
    <property type="component" value="Unassembled WGS sequence"/>
</dbReference>
<sequence length="57" mass="6585">MEYPLIVQLRTGRMINKIQINKSFGCLFSQKRQNQKQTKMKARAPRKNAGCAVDVVF</sequence>
<dbReference type="EMBL" id="JAMKOV010000005">
    <property type="protein sequence ID" value="KAI8039582.1"/>
    <property type="molecule type" value="Genomic_DNA"/>
</dbReference>
<keyword evidence="2" id="KW-1185">Reference proteome</keyword>